<dbReference type="AlphaFoldDB" id="A0A371G5D2"/>
<dbReference type="Pfam" id="PF22936">
    <property type="entry name" value="Pol_BBD"/>
    <property type="match status" value="1"/>
</dbReference>
<accession>A0A371G5D2</accession>
<protein>
    <recommendedName>
        <fullName evidence="1">Retrovirus-related Pol polyprotein from transposon TNT 1-94-like beta-barrel domain-containing protein</fullName>
    </recommendedName>
</protein>
<name>A0A371G5D2_MUCPR</name>
<reference evidence="2" key="1">
    <citation type="submission" date="2018-05" db="EMBL/GenBank/DDBJ databases">
        <title>Draft genome of Mucuna pruriens seed.</title>
        <authorList>
            <person name="Nnadi N.E."/>
            <person name="Vos R."/>
            <person name="Hasami M.H."/>
            <person name="Devisetty U.K."/>
            <person name="Aguiy J.C."/>
        </authorList>
    </citation>
    <scope>NUCLEOTIDE SEQUENCE [LARGE SCALE GENOMIC DNA]</scope>
    <source>
        <strain evidence="2">JCA_2017</strain>
    </source>
</reference>
<keyword evidence="3" id="KW-1185">Reference proteome</keyword>
<dbReference type="PANTHER" id="PTHR47592">
    <property type="entry name" value="PBF68 PROTEIN"/>
    <property type="match status" value="1"/>
</dbReference>
<evidence type="ECO:0000313" key="3">
    <source>
        <dbReference type="Proteomes" id="UP000257109"/>
    </source>
</evidence>
<gene>
    <name evidence="2" type="ORF">CR513_32960</name>
</gene>
<dbReference type="Proteomes" id="UP000257109">
    <property type="component" value="Unassembled WGS sequence"/>
</dbReference>
<dbReference type="OrthoDB" id="989164at2759"/>
<comment type="caution">
    <text evidence="2">The sequence shown here is derived from an EMBL/GenBank/DDBJ whole genome shotgun (WGS) entry which is preliminary data.</text>
</comment>
<evidence type="ECO:0000313" key="2">
    <source>
        <dbReference type="EMBL" id="RDX85786.1"/>
    </source>
</evidence>
<dbReference type="EMBL" id="QJKJ01006702">
    <property type="protein sequence ID" value="RDX85786.1"/>
    <property type="molecule type" value="Genomic_DNA"/>
</dbReference>
<feature type="domain" description="Retrovirus-related Pol polyprotein from transposon TNT 1-94-like beta-barrel" evidence="1">
    <location>
        <begin position="63"/>
        <end position="136"/>
    </location>
</feature>
<feature type="non-terminal residue" evidence="2">
    <location>
        <position position="1"/>
    </location>
</feature>
<organism evidence="2 3">
    <name type="scientific">Mucuna pruriens</name>
    <name type="common">Velvet bean</name>
    <name type="synonym">Dolichos pruriens</name>
    <dbReference type="NCBI Taxonomy" id="157652"/>
    <lineage>
        <taxon>Eukaryota</taxon>
        <taxon>Viridiplantae</taxon>
        <taxon>Streptophyta</taxon>
        <taxon>Embryophyta</taxon>
        <taxon>Tracheophyta</taxon>
        <taxon>Spermatophyta</taxon>
        <taxon>Magnoliopsida</taxon>
        <taxon>eudicotyledons</taxon>
        <taxon>Gunneridae</taxon>
        <taxon>Pentapetalae</taxon>
        <taxon>rosids</taxon>
        <taxon>fabids</taxon>
        <taxon>Fabales</taxon>
        <taxon>Fabaceae</taxon>
        <taxon>Papilionoideae</taxon>
        <taxon>50 kb inversion clade</taxon>
        <taxon>NPAAA clade</taxon>
        <taxon>indigoferoid/millettioid clade</taxon>
        <taxon>Phaseoleae</taxon>
        <taxon>Mucuna</taxon>
    </lineage>
</organism>
<proteinExistence type="predicted"/>
<sequence>MTITRRKSSIRSMVLISPNANSMGNENFVTCLNISKQIVGKERYPSNFSVFESNFVEVPSNTWWLDIGATIHVSNSLQEFKSIHKPNKGEMMIIIGNGASLDVEHIGVISLKLSSRHVLTLKILNLISVSVLDNCGYSFHFSNKKFTLSYDFIIVGFGVLHNGLYMLDVFSAFDTEKYLVLDLNVVGLLKTLPCYGTRKLNANVRKSEVTRSKKVLQLIHIDSCVPITHVAQVVLGTSLPLLIIFQVELLHERSKCLDAFKTFKVITKLKFGIKLICVRSDRGGEFYGKYNEIGRNHGPFARFLKDCGIKG</sequence>
<evidence type="ECO:0000259" key="1">
    <source>
        <dbReference type="Pfam" id="PF22936"/>
    </source>
</evidence>
<dbReference type="InterPro" id="IPR054722">
    <property type="entry name" value="PolX-like_BBD"/>
</dbReference>